<dbReference type="Pfam" id="PF14905">
    <property type="entry name" value="OMP_b-brl_3"/>
    <property type="match status" value="1"/>
</dbReference>
<dbReference type="InterPro" id="IPR037066">
    <property type="entry name" value="Plug_dom_sf"/>
</dbReference>
<dbReference type="EMBL" id="WVHS01000006">
    <property type="protein sequence ID" value="MXV17750.1"/>
    <property type="molecule type" value="Genomic_DNA"/>
</dbReference>
<keyword evidence="4" id="KW-0732">Signal</keyword>
<dbReference type="GO" id="GO:0009279">
    <property type="term" value="C:cell outer membrane"/>
    <property type="evidence" value="ECO:0007669"/>
    <property type="project" value="UniProtKB-SubCell"/>
</dbReference>
<protein>
    <submittedName>
        <fullName evidence="6">TonB-dependent receptor</fullName>
    </submittedName>
</protein>
<reference evidence="6 7" key="1">
    <citation type="submission" date="2019-11" db="EMBL/GenBank/DDBJ databases">
        <title>Pedobacter sp. HMF7056 Genome sequencing and assembly.</title>
        <authorList>
            <person name="Kang H."/>
            <person name="Kim H."/>
            <person name="Joh K."/>
        </authorList>
    </citation>
    <scope>NUCLEOTIDE SEQUENCE [LARGE SCALE GENOMIC DNA]</scope>
    <source>
        <strain evidence="6 7">HMF7056</strain>
    </source>
</reference>
<dbReference type="Gene3D" id="2.40.170.20">
    <property type="entry name" value="TonB-dependent receptor, beta-barrel domain"/>
    <property type="match status" value="1"/>
</dbReference>
<evidence type="ECO:0000256" key="2">
    <source>
        <dbReference type="ARBA" id="ARBA00023136"/>
    </source>
</evidence>
<keyword evidence="3" id="KW-0998">Cell outer membrane</keyword>
<evidence type="ECO:0000256" key="1">
    <source>
        <dbReference type="ARBA" id="ARBA00004442"/>
    </source>
</evidence>
<name>A0A7K1Y3A7_9SPHI</name>
<keyword evidence="6" id="KW-0675">Receptor</keyword>
<evidence type="ECO:0000256" key="3">
    <source>
        <dbReference type="ARBA" id="ARBA00023237"/>
    </source>
</evidence>
<feature type="domain" description="Outer membrane protein beta-barrel" evidence="5">
    <location>
        <begin position="304"/>
        <end position="709"/>
    </location>
</feature>
<accession>A0A7K1Y3A7</accession>
<gene>
    <name evidence="6" type="ORF">GS398_20790</name>
</gene>
<feature type="chain" id="PRO_5029747524" evidence="4">
    <location>
        <begin position="23"/>
        <end position="736"/>
    </location>
</feature>
<dbReference type="InterPro" id="IPR036942">
    <property type="entry name" value="Beta-barrel_TonB_sf"/>
</dbReference>
<dbReference type="AlphaFoldDB" id="A0A7K1Y3A7"/>
<keyword evidence="2" id="KW-0472">Membrane</keyword>
<dbReference type="SUPFAM" id="SSF56935">
    <property type="entry name" value="Porins"/>
    <property type="match status" value="1"/>
</dbReference>
<dbReference type="Gene3D" id="2.170.130.10">
    <property type="entry name" value="TonB-dependent receptor, plug domain"/>
    <property type="match status" value="1"/>
</dbReference>
<evidence type="ECO:0000256" key="4">
    <source>
        <dbReference type="SAM" id="SignalP"/>
    </source>
</evidence>
<comment type="subcellular location">
    <subcellularLocation>
        <location evidence="1">Cell outer membrane</location>
    </subcellularLocation>
</comment>
<sequence length="736" mass="82178">MKKIMAGLTAVWYLFAPYGANAQGKADTSKTSTTNLKEIAVTGQKSLIEQKIDRTVVNVGALITATGATALEVLEQSPGVMVDENGKISFKGRPGVMILIDDKPTYLSGDDLVAYLRSLPASSLDKIELMPNPPAKYDAAGNAGVINIKTKKSKAKGFNGSAAANVGKAKFWRTGESMNLNYRVNKVNVFADIAYNKQNNYRKMEISRRYFNNSGNILSVYDGESFFQSSSDNGNVKLGADYYASDKTTLGIVFTGSATSGRTPNQTTSWLYGSDRVIDSTIAADNLTRNRFRNLGVNLNFGRQLNSRGRMLTADLDHLKYRSRGSQSFLNNAFLPDNSLKSTQRITDNLPADIAIYAVKTDYVHPFTRRTKAEAGLKTSYVNTDNAANYFNVVDNVSTPDYNRTNRFLYKEHIHAGYVNVSKELKRLTLQAGLRAENTRLNGHQPGNKLRTDSSFTQHYTSLFPTAYLSLKMDSSGRHLLNLSYSRRIGRPYYKDLNPFVTILDRYSYISGNPFLRPQFSANYEISYSYKNLLTITALFNFTKDYQVETITQSGGNFISQNRNLGQSVYYGVNATLALKPVRWWSLNIYSEVYYNGDKSVLNDSYLHNHQVYLLSTVNNQFSLGHGWTAELYSFYVTPKTDGQFKHFTQAQVNTGLQKKVLSDKASLKISVRDVFYSNLPGGTITNVKNTEATYHNDFHNRAFTLGFSCNFGAAIKNARKRDTGSAGAEQSRVRN</sequence>
<organism evidence="6 7">
    <name type="scientific">Hufsiella ginkgonis</name>
    <dbReference type="NCBI Taxonomy" id="2695274"/>
    <lineage>
        <taxon>Bacteria</taxon>
        <taxon>Pseudomonadati</taxon>
        <taxon>Bacteroidota</taxon>
        <taxon>Sphingobacteriia</taxon>
        <taxon>Sphingobacteriales</taxon>
        <taxon>Sphingobacteriaceae</taxon>
        <taxon>Hufsiella</taxon>
    </lineage>
</organism>
<evidence type="ECO:0000313" key="6">
    <source>
        <dbReference type="EMBL" id="MXV17750.1"/>
    </source>
</evidence>
<comment type="caution">
    <text evidence="6">The sequence shown here is derived from an EMBL/GenBank/DDBJ whole genome shotgun (WGS) entry which is preliminary data.</text>
</comment>
<evidence type="ECO:0000313" key="7">
    <source>
        <dbReference type="Proteomes" id="UP000451233"/>
    </source>
</evidence>
<dbReference type="PANTHER" id="PTHR40980:SF4">
    <property type="entry name" value="TONB-DEPENDENT RECEPTOR-LIKE BETA-BARREL DOMAIN-CONTAINING PROTEIN"/>
    <property type="match status" value="1"/>
</dbReference>
<dbReference type="Proteomes" id="UP000451233">
    <property type="component" value="Unassembled WGS sequence"/>
</dbReference>
<dbReference type="RefSeq" id="WP_160908762.1">
    <property type="nucleotide sequence ID" value="NZ_WVHS01000006.1"/>
</dbReference>
<dbReference type="PANTHER" id="PTHR40980">
    <property type="entry name" value="PLUG DOMAIN-CONTAINING PROTEIN"/>
    <property type="match status" value="1"/>
</dbReference>
<dbReference type="InterPro" id="IPR041700">
    <property type="entry name" value="OMP_b-brl_3"/>
</dbReference>
<evidence type="ECO:0000259" key="5">
    <source>
        <dbReference type="Pfam" id="PF14905"/>
    </source>
</evidence>
<proteinExistence type="predicted"/>
<feature type="signal peptide" evidence="4">
    <location>
        <begin position="1"/>
        <end position="22"/>
    </location>
</feature>
<keyword evidence="7" id="KW-1185">Reference proteome</keyword>